<dbReference type="EMBL" id="GU942964">
    <property type="protein sequence ID" value="ADD93096.1"/>
    <property type="molecule type" value="Genomic_DNA"/>
</dbReference>
<dbReference type="GO" id="GO:0046872">
    <property type="term" value="F:metal ion binding"/>
    <property type="evidence" value="ECO:0007669"/>
    <property type="project" value="UniProtKB-KW"/>
</dbReference>
<dbReference type="SUPFAM" id="SSF52768">
    <property type="entry name" value="Arginase/deacetylase"/>
    <property type="match status" value="1"/>
</dbReference>
<evidence type="ECO:0008006" key="5">
    <source>
        <dbReference type="Google" id="ProtNLM"/>
    </source>
</evidence>
<dbReference type="InterPro" id="IPR023696">
    <property type="entry name" value="Ureohydrolase_dom_sf"/>
</dbReference>
<organism evidence="4">
    <name type="scientific">uncultured archaeon MedDCM-OCT-S05-C32</name>
    <dbReference type="NCBI Taxonomy" id="743090"/>
    <lineage>
        <taxon>Archaea</taxon>
        <taxon>environmental samples</taxon>
    </lineage>
</organism>
<dbReference type="PROSITE" id="PS51409">
    <property type="entry name" value="ARGINASE_2"/>
    <property type="match status" value="1"/>
</dbReference>
<proteinExistence type="inferred from homology"/>
<name>D6PBJ5_9ARCH</name>
<dbReference type="PRINTS" id="PR00116">
    <property type="entry name" value="ARGINASE"/>
</dbReference>
<protein>
    <recommendedName>
        <fullName evidence="5">Arginase</fullName>
    </recommendedName>
</protein>
<evidence type="ECO:0000313" key="4">
    <source>
        <dbReference type="EMBL" id="ADD93096.1"/>
    </source>
</evidence>
<dbReference type="PANTHER" id="PTHR11358:SF26">
    <property type="entry name" value="GUANIDINO ACID HYDROLASE, MITOCHONDRIAL"/>
    <property type="match status" value="1"/>
</dbReference>
<dbReference type="AlphaFoldDB" id="D6PBJ5"/>
<dbReference type="InterPro" id="IPR006035">
    <property type="entry name" value="Ureohydrolase"/>
</dbReference>
<dbReference type="PANTHER" id="PTHR11358">
    <property type="entry name" value="ARGINASE/AGMATINASE"/>
    <property type="match status" value="1"/>
</dbReference>
<reference evidence="4" key="1">
    <citation type="journal article" date="2010" name="ISME J.">
        <title>Metagenome of the Mediterranean deep chlorophyll maximum studied by direct and fosmid library 454 pyrosequencing.</title>
        <authorList>
            <person name="Ghai R."/>
            <person name="Martin-Cuadrado A.B."/>
            <person name="Molto A.G."/>
            <person name="Heredia I.G."/>
            <person name="Cabrera R."/>
            <person name="Martin J."/>
            <person name="Verdu M."/>
            <person name="Deschamps P."/>
            <person name="Moreira D."/>
            <person name="Lopez-Garcia P."/>
            <person name="Mira A."/>
            <person name="Rodriguez-Valera F."/>
        </authorList>
    </citation>
    <scope>NUCLEOTIDE SEQUENCE</scope>
</reference>
<keyword evidence="1" id="KW-0479">Metal-binding</keyword>
<dbReference type="Pfam" id="PF00491">
    <property type="entry name" value="Arginase"/>
    <property type="match status" value="1"/>
</dbReference>
<dbReference type="Gene3D" id="3.40.800.10">
    <property type="entry name" value="Ureohydrolase domain"/>
    <property type="match status" value="1"/>
</dbReference>
<evidence type="ECO:0000256" key="3">
    <source>
        <dbReference type="PROSITE-ProRule" id="PRU00742"/>
    </source>
</evidence>
<dbReference type="GO" id="GO:0033389">
    <property type="term" value="P:putrescine biosynthetic process from arginine, via agmatine"/>
    <property type="evidence" value="ECO:0007669"/>
    <property type="project" value="TreeGrafter"/>
</dbReference>
<evidence type="ECO:0000256" key="2">
    <source>
        <dbReference type="ARBA" id="ARBA00022801"/>
    </source>
</evidence>
<accession>D6PBJ5</accession>
<sequence>MDLGIGRLLQVGIRAYSKQEAELIESDERITTFFAKDTQSTLHGAKHWSQWLETLSGVSGPVHLTIDIDGLDGSLVPATGTPVPGGLTYWQVFETIQALFDAPNAVVISADINEIVPQEGTPLTEFSAAMIATKTIGAHLLARREGRWTATKKLDSDNLDTQTSTFFSELLADKME</sequence>
<comment type="similarity">
    <text evidence="3">Belongs to the arginase family.</text>
</comment>
<keyword evidence="2" id="KW-0378">Hydrolase</keyword>
<dbReference type="GO" id="GO:0008783">
    <property type="term" value="F:agmatinase activity"/>
    <property type="evidence" value="ECO:0007669"/>
    <property type="project" value="TreeGrafter"/>
</dbReference>
<evidence type="ECO:0000256" key="1">
    <source>
        <dbReference type="ARBA" id="ARBA00022723"/>
    </source>
</evidence>